<comment type="caution">
    <text evidence="8">The sequence shown here is derived from an EMBL/GenBank/DDBJ whole genome shotgun (WGS) entry which is preliminary data.</text>
</comment>
<dbReference type="GO" id="GO:0005886">
    <property type="term" value="C:plasma membrane"/>
    <property type="evidence" value="ECO:0007669"/>
    <property type="project" value="UniProtKB-SubCell"/>
</dbReference>
<dbReference type="NCBIfam" id="TIGR00247">
    <property type="entry name" value="endolytic transglycosylase MltG"/>
    <property type="match status" value="1"/>
</dbReference>
<comment type="subcellular location">
    <subcellularLocation>
        <location evidence="7">Cell membrane</location>
        <topology evidence="7">Single-pass membrane protein</topology>
    </subcellularLocation>
</comment>
<dbReference type="EC" id="4.2.2.29" evidence="7"/>
<accession>A0A1J5GCY2</accession>
<protein>
    <recommendedName>
        <fullName evidence="7">Endolytic murein transglycosylase</fullName>
        <ecNumber evidence="7">4.2.2.29</ecNumber>
    </recommendedName>
    <alternativeName>
        <fullName evidence="7">Peptidoglycan lytic transglycosylase</fullName>
    </alternativeName>
    <alternativeName>
        <fullName evidence="7">Peptidoglycan polymerization terminase</fullName>
    </alternativeName>
</protein>
<dbReference type="AlphaFoldDB" id="A0A1J5GCY2"/>
<dbReference type="EMBL" id="MNYX01000010">
    <property type="protein sequence ID" value="OIP66455.1"/>
    <property type="molecule type" value="Genomic_DNA"/>
</dbReference>
<evidence type="ECO:0000256" key="7">
    <source>
        <dbReference type="HAMAP-Rule" id="MF_02065"/>
    </source>
</evidence>
<reference evidence="8 9" key="1">
    <citation type="journal article" date="2016" name="Environ. Microbiol.">
        <title>Genomic resolution of a cold subsurface aquifer community provides metabolic insights for novel microbes adapted to high CO concentrations.</title>
        <authorList>
            <person name="Probst A.J."/>
            <person name="Castelle C.J."/>
            <person name="Singh A."/>
            <person name="Brown C.T."/>
            <person name="Anantharaman K."/>
            <person name="Sharon I."/>
            <person name="Hug L.A."/>
            <person name="Burstein D."/>
            <person name="Emerson J.B."/>
            <person name="Thomas B.C."/>
            <person name="Banfield J.F."/>
        </authorList>
    </citation>
    <scope>NUCLEOTIDE SEQUENCE [LARGE SCALE GENOMIC DNA]</scope>
    <source>
        <strain evidence="8">CG2_30_43_9</strain>
    </source>
</reference>
<dbReference type="CDD" id="cd08010">
    <property type="entry name" value="MltG_like"/>
    <property type="match status" value="1"/>
</dbReference>
<feature type="transmembrane region" description="Helical" evidence="7">
    <location>
        <begin position="33"/>
        <end position="54"/>
    </location>
</feature>
<dbReference type="Gene3D" id="3.30.1490.480">
    <property type="entry name" value="Endolytic murein transglycosylase"/>
    <property type="match status" value="1"/>
</dbReference>
<dbReference type="PANTHER" id="PTHR30518:SF2">
    <property type="entry name" value="ENDOLYTIC MUREIN TRANSGLYCOSYLASE"/>
    <property type="match status" value="1"/>
</dbReference>
<dbReference type="Proteomes" id="UP000182059">
    <property type="component" value="Unassembled WGS sequence"/>
</dbReference>
<evidence type="ECO:0000256" key="6">
    <source>
        <dbReference type="ARBA" id="ARBA00023316"/>
    </source>
</evidence>
<keyword evidence="3 7" id="KW-1133">Transmembrane helix</keyword>
<dbReference type="InterPro" id="IPR003770">
    <property type="entry name" value="MLTG-like"/>
</dbReference>
<dbReference type="GO" id="GO:0009252">
    <property type="term" value="P:peptidoglycan biosynthetic process"/>
    <property type="evidence" value="ECO:0007669"/>
    <property type="project" value="UniProtKB-UniRule"/>
</dbReference>
<dbReference type="PANTHER" id="PTHR30518">
    <property type="entry name" value="ENDOLYTIC MUREIN TRANSGLYCOSYLASE"/>
    <property type="match status" value="1"/>
</dbReference>
<keyword evidence="1 7" id="KW-1003">Cell membrane</keyword>
<evidence type="ECO:0000256" key="4">
    <source>
        <dbReference type="ARBA" id="ARBA00023136"/>
    </source>
</evidence>
<feature type="site" description="Important for catalytic activity" evidence="7">
    <location>
        <position position="229"/>
    </location>
</feature>
<keyword evidence="5 7" id="KW-0456">Lyase</keyword>
<evidence type="ECO:0000313" key="8">
    <source>
        <dbReference type="EMBL" id="OIP66455.1"/>
    </source>
</evidence>
<keyword evidence="4 7" id="KW-0472">Membrane</keyword>
<name>A0A1J5GCY2_9BACT</name>
<proteinExistence type="inferred from homology"/>
<sequence>MDQTPKEKVIEEETGRFSKFLLSLGIEERGAKVLIVIVITIVLFSAYISFRLMAPFGFPENKMITVKKGASLTEVSALLEKENLIRSQSFFEFCAKLVGGAKPVSAGQYLFKEPISACRIAIRIARSISGIPAVRVTIPEGMSNKEVAAVLKKNISNFDTIFFLEHARPQEGYLFPDTYHFPENITAQGVETMMIANFNKKIEPWSDAIETSKHSLRDIIIMASILEREASNPEDMALVSGVLWNRISKGMPLQVDATFMYLLGRKSSELTTADLKIKSAYNTYTNKGLPGGPIGNPGIVTISAAIHPTATSYMYYLSDKDGMMHYAKTFNEHVANKAKYLR</sequence>
<organism evidence="8 9">
    <name type="scientific">Candidatus Nomurabacteria bacterium CG2_30_43_9</name>
    <dbReference type="NCBI Taxonomy" id="1805283"/>
    <lineage>
        <taxon>Bacteria</taxon>
        <taxon>Candidatus Nomuraibacteriota</taxon>
    </lineage>
</organism>
<evidence type="ECO:0000256" key="3">
    <source>
        <dbReference type="ARBA" id="ARBA00022989"/>
    </source>
</evidence>
<dbReference type="GO" id="GO:0008932">
    <property type="term" value="F:lytic endotransglycosylase activity"/>
    <property type="evidence" value="ECO:0007669"/>
    <property type="project" value="UniProtKB-UniRule"/>
</dbReference>
<comment type="function">
    <text evidence="7">Functions as a peptidoglycan terminase that cleaves nascent peptidoglycan strands endolytically to terminate their elongation.</text>
</comment>
<comment type="catalytic activity">
    <reaction evidence="7">
        <text>a peptidoglycan chain = a peptidoglycan chain with N-acetyl-1,6-anhydromuramyl-[peptide] at the reducing end + a peptidoglycan chain with N-acetylglucosamine at the non-reducing end.</text>
        <dbReference type="EC" id="4.2.2.29"/>
    </reaction>
</comment>
<dbReference type="HAMAP" id="MF_02065">
    <property type="entry name" value="MltG"/>
    <property type="match status" value="1"/>
</dbReference>
<keyword evidence="2 7" id="KW-0812">Transmembrane</keyword>
<gene>
    <name evidence="7" type="primary">mltG</name>
    <name evidence="8" type="ORF">AUK15_00450</name>
</gene>
<evidence type="ECO:0000256" key="2">
    <source>
        <dbReference type="ARBA" id="ARBA00022692"/>
    </source>
</evidence>
<evidence type="ECO:0000256" key="5">
    <source>
        <dbReference type="ARBA" id="ARBA00023239"/>
    </source>
</evidence>
<evidence type="ECO:0000313" key="9">
    <source>
        <dbReference type="Proteomes" id="UP000182059"/>
    </source>
</evidence>
<evidence type="ECO:0000256" key="1">
    <source>
        <dbReference type="ARBA" id="ARBA00022475"/>
    </source>
</evidence>
<dbReference type="Pfam" id="PF02618">
    <property type="entry name" value="YceG"/>
    <property type="match status" value="1"/>
</dbReference>
<comment type="similarity">
    <text evidence="7">Belongs to the transglycosylase MltG family.</text>
</comment>
<dbReference type="GO" id="GO:0071555">
    <property type="term" value="P:cell wall organization"/>
    <property type="evidence" value="ECO:0007669"/>
    <property type="project" value="UniProtKB-KW"/>
</dbReference>
<keyword evidence="6 7" id="KW-0961">Cell wall biogenesis/degradation</keyword>